<gene>
    <name evidence="1" type="ORF">NG895_13450</name>
</gene>
<evidence type="ECO:0000313" key="2">
    <source>
        <dbReference type="Proteomes" id="UP001155241"/>
    </source>
</evidence>
<proteinExistence type="predicted"/>
<protein>
    <submittedName>
        <fullName evidence="1">Uncharacterized protein</fullName>
    </submittedName>
</protein>
<dbReference type="EMBL" id="JAMXLR010000043">
    <property type="protein sequence ID" value="MCO6044910.1"/>
    <property type="molecule type" value="Genomic_DNA"/>
</dbReference>
<dbReference type="Proteomes" id="UP001155241">
    <property type="component" value="Unassembled WGS sequence"/>
</dbReference>
<accession>A0A9X2F9R5</accession>
<sequence>MPTHVVTFDTRESPQWLTGEWTFDEATGASQEKPESNDSWVITSEADDLFVLRVGDKVLHLNAWPVQGQPETCMLEISLVEAGGVQLSGAIQMLCMAEHRDGILTVEPLSEELIEGWQNGPGITVFSQKFDRLRMRRGHRGKPIRAKHNTFVS</sequence>
<keyword evidence="2" id="KW-1185">Reference proteome</keyword>
<dbReference type="AlphaFoldDB" id="A0A9X2F9R5"/>
<comment type="caution">
    <text evidence="1">The sequence shown here is derived from an EMBL/GenBank/DDBJ whole genome shotgun (WGS) entry which is preliminary data.</text>
</comment>
<name>A0A9X2F9R5_9BACT</name>
<organism evidence="1 2">
    <name type="scientific">Aeoliella straminimaris</name>
    <dbReference type="NCBI Taxonomy" id="2954799"/>
    <lineage>
        <taxon>Bacteria</taxon>
        <taxon>Pseudomonadati</taxon>
        <taxon>Planctomycetota</taxon>
        <taxon>Planctomycetia</taxon>
        <taxon>Pirellulales</taxon>
        <taxon>Lacipirellulaceae</taxon>
        <taxon>Aeoliella</taxon>
    </lineage>
</organism>
<dbReference type="RefSeq" id="WP_252853022.1">
    <property type="nucleotide sequence ID" value="NZ_JAMXLR010000043.1"/>
</dbReference>
<evidence type="ECO:0000313" key="1">
    <source>
        <dbReference type="EMBL" id="MCO6044910.1"/>
    </source>
</evidence>
<reference evidence="1" key="1">
    <citation type="submission" date="2022-06" db="EMBL/GenBank/DDBJ databases">
        <title>Aeoliella straminimaris, a novel planctomycete from sediments.</title>
        <authorList>
            <person name="Vitorino I.R."/>
            <person name="Lage O.M."/>
        </authorList>
    </citation>
    <scope>NUCLEOTIDE SEQUENCE</scope>
    <source>
        <strain evidence="1">ICT_H6.2</strain>
    </source>
</reference>